<dbReference type="RefSeq" id="WP_181234251.1">
    <property type="nucleotide sequence ID" value="NZ_PVNL01000118.1"/>
</dbReference>
<dbReference type="PANTHER" id="PTHR34203:SF15">
    <property type="entry name" value="SLL1173 PROTEIN"/>
    <property type="match status" value="1"/>
</dbReference>
<dbReference type="EMBL" id="PVNL01000118">
    <property type="protein sequence ID" value="PRQ00452.1"/>
    <property type="molecule type" value="Genomic_DNA"/>
</dbReference>
<evidence type="ECO:0000259" key="1">
    <source>
        <dbReference type="Pfam" id="PF05050"/>
    </source>
</evidence>
<evidence type="ECO:0000313" key="3">
    <source>
        <dbReference type="Proteomes" id="UP000238823"/>
    </source>
</evidence>
<sequence>MRAANLIFDVGCHRGDDTAYYLAKGFQVVAIEANPALYNACLARFPHALADGSLRLLHACVSDRRESVRFFVNENDGWSSFVEPIGTRGDSYEILELDTVPLDELITEYGAPVFMKIDVEGAEDRLLRALTRCEQQAAVIALEVDFYEADPITDLERLGYDSFHLLRQPHLVADEALPSWTFTRCSSGPLTAQLLADAVPAADARAAFEALRGESYRWHDLYAARTGDPLLDGWPNIHARGGANA</sequence>
<dbReference type="Pfam" id="PF05050">
    <property type="entry name" value="Methyltransf_21"/>
    <property type="match status" value="1"/>
</dbReference>
<dbReference type="Proteomes" id="UP000238823">
    <property type="component" value="Unassembled WGS sequence"/>
</dbReference>
<proteinExistence type="predicted"/>
<reference evidence="2 3" key="1">
    <citation type="submission" date="2018-03" db="EMBL/GenBank/DDBJ databases">
        <title>Draft Genome Sequences of the Obligatory Marine Myxobacteria Enhygromyxa salina SWB007.</title>
        <authorList>
            <person name="Poehlein A."/>
            <person name="Moghaddam J.A."/>
            <person name="Harms H."/>
            <person name="Alanjari M."/>
            <person name="Koenig G.M."/>
            <person name="Daniel R."/>
            <person name="Schaeberle T.F."/>
        </authorList>
    </citation>
    <scope>NUCLEOTIDE SEQUENCE [LARGE SCALE GENOMIC DNA]</scope>
    <source>
        <strain evidence="2 3">SWB007</strain>
    </source>
</reference>
<evidence type="ECO:0000313" key="2">
    <source>
        <dbReference type="EMBL" id="PRQ00452.1"/>
    </source>
</evidence>
<feature type="domain" description="Methyltransferase FkbM" evidence="1">
    <location>
        <begin position="9"/>
        <end position="160"/>
    </location>
</feature>
<dbReference type="InterPro" id="IPR029063">
    <property type="entry name" value="SAM-dependent_MTases_sf"/>
</dbReference>
<dbReference type="NCBIfam" id="TIGR01444">
    <property type="entry name" value="fkbM_fam"/>
    <property type="match status" value="1"/>
</dbReference>
<dbReference type="AlphaFoldDB" id="A0A2S9Y5T8"/>
<name>A0A2S9Y5T8_9BACT</name>
<dbReference type="SUPFAM" id="SSF53335">
    <property type="entry name" value="S-adenosyl-L-methionine-dependent methyltransferases"/>
    <property type="match status" value="1"/>
</dbReference>
<gene>
    <name evidence="2" type="ORF">ENSA7_59460</name>
</gene>
<accession>A0A2S9Y5T8</accession>
<dbReference type="PANTHER" id="PTHR34203">
    <property type="entry name" value="METHYLTRANSFERASE, FKBM FAMILY PROTEIN"/>
    <property type="match status" value="1"/>
</dbReference>
<dbReference type="InterPro" id="IPR006342">
    <property type="entry name" value="FkbM_mtfrase"/>
</dbReference>
<dbReference type="InterPro" id="IPR052514">
    <property type="entry name" value="SAM-dependent_MTase"/>
</dbReference>
<organism evidence="2 3">
    <name type="scientific">Enhygromyxa salina</name>
    <dbReference type="NCBI Taxonomy" id="215803"/>
    <lineage>
        <taxon>Bacteria</taxon>
        <taxon>Pseudomonadati</taxon>
        <taxon>Myxococcota</taxon>
        <taxon>Polyangia</taxon>
        <taxon>Nannocystales</taxon>
        <taxon>Nannocystaceae</taxon>
        <taxon>Enhygromyxa</taxon>
    </lineage>
</organism>
<comment type="caution">
    <text evidence="2">The sequence shown here is derived from an EMBL/GenBank/DDBJ whole genome shotgun (WGS) entry which is preliminary data.</text>
</comment>
<dbReference type="Gene3D" id="3.40.50.150">
    <property type="entry name" value="Vaccinia Virus protein VP39"/>
    <property type="match status" value="1"/>
</dbReference>
<protein>
    <recommendedName>
        <fullName evidence="1">Methyltransferase FkbM domain-containing protein</fullName>
    </recommendedName>
</protein>